<sequence length="374" mass="41774">MLERAREALAAIFESHAWLSGAAPLWSWPITPSGSRLLLSDDYSSLTSCYLDRNGKSVALLALDGRYGDRYSLSSPETVRFCVSAHPPRAVSNLHPNMGGRDLRRQTLEVVYVSRKSREPRRRNMLLRVVPGFAWTDSWHFVTASIVGWVSLLAMIAMSIILQTYLSLAFLLLMPATGSVVCILYGITPRRLLINSASSFNRMVLVAENTNATNWTIFYGESTILNSLLNRLLEPQASQWALALGAAASKDWNAYFISFWVAFCICVHAYVIPSKREARGWLTYHAGLRIARYQTTLSSRRALLNTVLALNPDTFSLPHGAAHEDRTKLDEGALKWIDPILERGSSRTKWEQATLKAMNEAAEDDSSLKGTFSK</sequence>
<reference evidence="2" key="1">
    <citation type="journal article" date="2023" name="Mol. Phylogenet. Evol.">
        <title>Genome-scale phylogeny and comparative genomics of the fungal order Sordariales.</title>
        <authorList>
            <person name="Hensen N."/>
            <person name="Bonometti L."/>
            <person name="Westerberg I."/>
            <person name="Brannstrom I.O."/>
            <person name="Guillou S."/>
            <person name="Cros-Aarteil S."/>
            <person name="Calhoun S."/>
            <person name="Haridas S."/>
            <person name="Kuo A."/>
            <person name="Mondo S."/>
            <person name="Pangilinan J."/>
            <person name="Riley R."/>
            <person name="LaButti K."/>
            <person name="Andreopoulos B."/>
            <person name="Lipzen A."/>
            <person name="Chen C."/>
            <person name="Yan M."/>
            <person name="Daum C."/>
            <person name="Ng V."/>
            <person name="Clum A."/>
            <person name="Steindorff A."/>
            <person name="Ohm R.A."/>
            <person name="Martin F."/>
            <person name="Silar P."/>
            <person name="Natvig D.O."/>
            <person name="Lalanne C."/>
            <person name="Gautier V."/>
            <person name="Ament-Velasquez S.L."/>
            <person name="Kruys A."/>
            <person name="Hutchinson M.I."/>
            <person name="Powell A.J."/>
            <person name="Barry K."/>
            <person name="Miller A.N."/>
            <person name="Grigoriev I.V."/>
            <person name="Debuchy R."/>
            <person name="Gladieux P."/>
            <person name="Hiltunen Thoren M."/>
            <person name="Johannesson H."/>
        </authorList>
    </citation>
    <scope>NUCLEOTIDE SEQUENCE</scope>
    <source>
        <strain evidence="2">CBS 955.72</strain>
    </source>
</reference>
<proteinExistence type="predicted"/>
<gene>
    <name evidence="2" type="ORF">B0T25DRAFT_562945</name>
</gene>
<evidence type="ECO:0000313" key="2">
    <source>
        <dbReference type="EMBL" id="KAK3363968.1"/>
    </source>
</evidence>
<keyword evidence="1" id="KW-0472">Membrane</keyword>
<keyword evidence="1" id="KW-0812">Transmembrane</keyword>
<protein>
    <submittedName>
        <fullName evidence="2">Uncharacterized protein</fullName>
    </submittedName>
</protein>
<evidence type="ECO:0000256" key="1">
    <source>
        <dbReference type="SAM" id="Phobius"/>
    </source>
</evidence>
<keyword evidence="1" id="KW-1133">Transmembrane helix</keyword>
<comment type="caution">
    <text evidence="2">The sequence shown here is derived from an EMBL/GenBank/DDBJ whole genome shotgun (WGS) entry which is preliminary data.</text>
</comment>
<dbReference type="EMBL" id="JAUIQD010000001">
    <property type="protein sequence ID" value="KAK3363968.1"/>
    <property type="molecule type" value="Genomic_DNA"/>
</dbReference>
<feature type="transmembrane region" description="Helical" evidence="1">
    <location>
        <begin position="168"/>
        <end position="187"/>
    </location>
</feature>
<reference evidence="2" key="2">
    <citation type="submission" date="2023-06" db="EMBL/GenBank/DDBJ databases">
        <authorList>
            <consortium name="Lawrence Berkeley National Laboratory"/>
            <person name="Haridas S."/>
            <person name="Hensen N."/>
            <person name="Bonometti L."/>
            <person name="Westerberg I."/>
            <person name="Brannstrom I.O."/>
            <person name="Guillou S."/>
            <person name="Cros-Aarteil S."/>
            <person name="Calhoun S."/>
            <person name="Kuo A."/>
            <person name="Mondo S."/>
            <person name="Pangilinan J."/>
            <person name="Riley R."/>
            <person name="Labutti K."/>
            <person name="Andreopoulos B."/>
            <person name="Lipzen A."/>
            <person name="Chen C."/>
            <person name="Yanf M."/>
            <person name="Daum C."/>
            <person name="Ng V."/>
            <person name="Clum A."/>
            <person name="Steindorff A."/>
            <person name="Ohm R."/>
            <person name="Martin F."/>
            <person name="Silar P."/>
            <person name="Natvig D."/>
            <person name="Lalanne C."/>
            <person name="Gautier V."/>
            <person name="Ament-Velasquez S.L."/>
            <person name="Kruys A."/>
            <person name="Hutchinson M.I."/>
            <person name="Powell A.J."/>
            <person name="Barry K."/>
            <person name="Miller A.N."/>
            <person name="Grigoriev I.V."/>
            <person name="Debuchy R."/>
            <person name="Gladieux P."/>
            <person name="Thoren M.H."/>
            <person name="Johannesson H."/>
        </authorList>
    </citation>
    <scope>NUCLEOTIDE SEQUENCE</scope>
    <source>
        <strain evidence="2">CBS 955.72</strain>
    </source>
</reference>
<dbReference type="Proteomes" id="UP001275084">
    <property type="component" value="Unassembled WGS sequence"/>
</dbReference>
<evidence type="ECO:0000313" key="3">
    <source>
        <dbReference type="Proteomes" id="UP001275084"/>
    </source>
</evidence>
<keyword evidence="3" id="KW-1185">Reference proteome</keyword>
<organism evidence="2 3">
    <name type="scientific">Lasiosphaeria hispida</name>
    <dbReference type="NCBI Taxonomy" id="260671"/>
    <lineage>
        <taxon>Eukaryota</taxon>
        <taxon>Fungi</taxon>
        <taxon>Dikarya</taxon>
        <taxon>Ascomycota</taxon>
        <taxon>Pezizomycotina</taxon>
        <taxon>Sordariomycetes</taxon>
        <taxon>Sordariomycetidae</taxon>
        <taxon>Sordariales</taxon>
        <taxon>Lasiosphaeriaceae</taxon>
        <taxon>Lasiosphaeria</taxon>
    </lineage>
</organism>
<feature type="transmembrane region" description="Helical" evidence="1">
    <location>
        <begin position="139"/>
        <end position="161"/>
    </location>
</feature>
<feature type="transmembrane region" description="Helical" evidence="1">
    <location>
        <begin position="252"/>
        <end position="272"/>
    </location>
</feature>
<dbReference type="AlphaFoldDB" id="A0AAJ0HW93"/>
<accession>A0AAJ0HW93</accession>
<name>A0AAJ0HW93_9PEZI</name>